<dbReference type="AlphaFoldDB" id="A0A3M7RDK6"/>
<evidence type="ECO:0000313" key="1">
    <source>
        <dbReference type="EMBL" id="RNA21504.1"/>
    </source>
</evidence>
<organism evidence="1 2">
    <name type="scientific">Brachionus plicatilis</name>
    <name type="common">Marine rotifer</name>
    <name type="synonym">Brachionus muelleri</name>
    <dbReference type="NCBI Taxonomy" id="10195"/>
    <lineage>
        <taxon>Eukaryota</taxon>
        <taxon>Metazoa</taxon>
        <taxon>Spiralia</taxon>
        <taxon>Gnathifera</taxon>
        <taxon>Rotifera</taxon>
        <taxon>Eurotatoria</taxon>
        <taxon>Monogononta</taxon>
        <taxon>Pseudotrocha</taxon>
        <taxon>Ploima</taxon>
        <taxon>Brachionidae</taxon>
        <taxon>Brachionus</taxon>
    </lineage>
</organism>
<name>A0A3M7RDK6_BRAPC</name>
<protein>
    <submittedName>
        <fullName evidence="1">Uncharacterized protein</fullName>
    </submittedName>
</protein>
<sequence>MNILRFTNGSRQNLNSVLSFTDRLTRRRFLSSTTICWMRREPTGPIDGRLIAVLTHLVQAFNIEHYSVIVGGETVDALLELFCKSHDDSHLRDLSRLCSIKIKGFQKLNTSRLGEP</sequence>
<keyword evidence="2" id="KW-1185">Reference proteome</keyword>
<reference evidence="1 2" key="1">
    <citation type="journal article" date="2018" name="Sci. Rep.">
        <title>Genomic signatures of local adaptation to the degree of environmental predictability in rotifers.</title>
        <authorList>
            <person name="Franch-Gras L."/>
            <person name="Hahn C."/>
            <person name="Garcia-Roger E.M."/>
            <person name="Carmona M.J."/>
            <person name="Serra M."/>
            <person name="Gomez A."/>
        </authorList>
    </citation>
    <scope>NUCLEOTIDE SEQUENCE [LARGE SCALE GENOMIC DNA]</scope>
    <source>
        <strain evidence="1">HYR1</strain>
    </source>
</reference>
<comment type="caution">
    <text evidence="1">The sequence shown here is derived from an EMBL/GenBank/DDBJ whole genome shotgun (WGS) entry which is preliminary data.</text>
</comment>
<accession>A0A3M7RDK6</accession>
<proteinExistence type="predicted"/>
<dbReference type="EMBL" id="REGN01003650">
    <property type="protein sequence ID" value="RNA21504.1"/>
    <property type="molecule type" value="Genomic_DNA"/>
</dbReference>
<evidence type="ECO:0000313" key="2">
    <source>
        <dbReference type="Proteomes" id="UP000276133"/>
    </source>
</evidence>
<dbReference type="Proteomes" id="UP000276133">
    <property type="component" value="Unassembled WGS sequence"/>
</dbReference>
<gene>
    <name evidence="1" type="ORF">BpHYR1_019419</name>
</gene>